<dbReference type="Proteomes" id="UP001056120">
    <property type="component" value="Linkage Group LG22"/>
</dbReference>
<protein>
    <submittedName>
        <fullName evidence="1">Uncharacterized protein</fullName>
    </submittedName>
</protein>
<accession>A0ACB9BYU8</accession>
<evidence type="ECO:0000313" key="2">
    <source>
        <dbReference type="Proteomes" id="UP001056120"/>
    </source>
</evidence>
<name>A0ACB9BYU8_9ASTR</name>
<proteinExistence type="predicted"/>
<reference evidence="2" key="1">
    <citation type="journal article" date="2022" name="Mol. Ecol. Resour.">
        <title>The genomes of chicory, endive, great burdock and yacon provide insights into Asteraceae palaeo-polyploidization history and plant inulin production.</title>
        <authorList>
            <person name="Fan W."/>
            <person name="Wang S."/>
            <person name="Wang H."/>
            <person name="Wang A."/>
            <person name="Jiang F."/>
            <person name="Liu H."/>
            <person name="Zhao H."/>
            <person name="Xu D."/>
            <person name="Zhang Y."/>
        </authorList>
    </citation>
    <scope>NUCLEOTIDE SEQUENCE [LARGE SCALE GENOMIC DNA]</scope>
    <source>
        <strain evidence="2">cv. Yunnan</strain>
    </source>
</reference>
<comment type="caution">
    <text evidence="1">The sequence shown here is derived from an EMBL/GenBank/DDBJ whole genome shotgun (WGS) entry which is preliminary data.</text>
</comment>
<organism evidence="1 2">
    <name type="scientific">Smallanthus sonchifolius</name>
    <dbReference type="NCBI Taxonomy" id="185202"/>
    <lineage>
        <taxon>Eukaryota</taxon>
        <taxon>Viridiplantae</taxon>
        <taxon>Streptophyta</taxon>
        <taxon>Embryophyta</taxon>
        <taxon>Tracheophyta</taxon>
        <taxon>Spermatophyta</taxon>
        <taxon>Magnoliopsida</taxon>
        <taxon>eudicotyledons</taxon>
        <taxon>Gunneridae</taxon>
        <taxon>Pentapetalae</taxon>
        <taxon>asterids</taxon>
        <taxon>campanulids</taxon>
        <taxon>Asterales</taxon>
        <taxon>Asteraceae</taxon>
        <taxon>Asteroideae</taxon>
        <taxon>Heliantheae alliance</taxon>
        <taxon>Millerieae</taxon>
        <taxon>Smallanthus</taxon>
    </lineage>
</organism>
<dbReference type="EMBL" id="CM042039">
    <property type="protein sequence ID" value="KAI3727251.1"/>
    <property type="molecule type" value="Genomic_DNA"/>
</dbReference>
<sequence length="976" mass="109325">MTSRMLIKMYPIISSKKHAWLIFAGDQVFAYAMMSSGSAASGVTNLNRTGIKHSSLPNFCKPLHSFCDRVALSIAFAFFGCFLLAIQHQSKFSPCSKWKLLRHFYEASYDFTLAKAFQKSSYLIVYLNCGSSVVRHKSMAVNVMDWIVTQAIVENNTTALRDIVEQDEQVLERRIGNTTVLHLASKIGNAEMVSFILELRPDMVAELRNANPRSVSHGTREDFLLSHATWLLDVVDEAASLHVSATKGRTEIAKKLLEKCTDLANQKDRNGSLALHCACRSGELEISKMLLGMNPDHALQFDNDGYTPLHLAAVNGNLEILQEFASIAPFSILRLSKHGENVFHLTVRFKRSSRSCESQSIEVLEVERNASFGIEKEEPLIKANKNRPKREHIKIHREALQNARYTITVVAVLIVTVAFTAGINPPGGVYQDRPLVGKSIMGKKRAFKIFAISNHIALFVSMCTIVVLVSIIPFRKKPQKLILATAHKTIWVAISFMAVSYVAATWVVMPMPYNYQKHTITWTFEALLSICAGTLGFTFFGLLVMFIRHQLKKHKLRQLQLKVKNACEINLHNLSLSTISDINGFQNTERHKSMAVNVMDWMVTQAIVENNMTALRNIVEQDEQVLERRIGNTTALHLASKIGNAEMVSFILESRPEMVAAENSDISSIDNADAEIAKKLLEKCTDLANQKDINGSLALHCACRKGELEISKMLLGMNPDQALQFDNNGYTPLHLAAINGNVEILQEFASIAPFSFLLLSKHGENVFHLTFKEYIISETNELSNHQKDAQINAETDHLEVESQAIEEFEMERNASLGIEKEPQIKADKNRPKIEHIKIHRESQQNARNTITVDAVLIVTVAFTAGINPPGGVYQDGSNRQHYSYQKKATKADPRNRSQALLSICAGTFGFTFFGIIAWVVNMRAITWTFKALLPICAGTFGFIFFGLPVMFIRHPLKKQVETATVEGEICWQKKPS</sequence>
<keyword evidence="2" id="KW-1185">Reference proteome</keyword>
<reference evidence="1 2" key="2">
    <citation type="journal article" date="2022" name="Mol. Ecol. Resour.">
        <title>The genomes of chicory, endive, great burdock and yacon provide insights into Asteraceae paleo-polyploidization history and plant inulin production.</title>
        <authorList>
            <person name="Fan W."/>
            <person name="Wang S."/>
            <person name="Wang H."/>
            <person name="Wang A."/>
            <person name="Jiang F."/>
            <person name="Liu H."/>
            <person name="Zhao H."/>
            <person name="Xu D."/>
            <person name="Zhang Y."/>
        </authorList>
    </citation>
    <scope>NUCLEOTIDE SEQUENCE [LARGE SCALE GENOMIC DNA]</scope>
    <source>
        <strain evidence="2">cv. Yunnan</strain>
        <tissue evidence="1">Leaves</tissue>
    </source>
</reference>
<evidence type="ECO:0000313" key="1">
    <source>
        <dbReference type="EMBL" id="KAI3727251.1"/>
    </source>
</evidence>
<gene>
    <name evidence="1" type="ORF">L1987_67063</name>
</gene>